<feature type="compositionally biased region" description="Acidic residues" evidence="1">
    <location>
        <begin position="143"/>
        <end position="156"/>
    </location>
</feature>
<dbReference type="AlphaFoldDB" id="A0A813QI46"/>
<dbReference type="InterPro" id="IPR001611">
    <property type="entry name" value="Leu-rich_rpt"/>
</dbReference>
<sequence>MSSNNDGNEAESESIVVVTSSKLYHPPRDSDHLIKDISLEKIEEADEPESRTTSAFASRPATTKAPAQRSQATFRSSSYKQKIENESEDEENDCPPENVLITELGESFYGESSEEYDDDDDVEIHKPKKKLLPDELYSKEIENGAEYDTDLEDDEKKEEKATSPKKIYIQMCENLKVIPCRYFMAHIEKKRLIMRYHQFSDDEIRAISKPLWNNFHVEKLHLDGNWIEFSGAKYLSRMVRQNDFITELSLADNRLGETTEGTQEVCRMVSENCILKKLNLSGNCFSDRDVEILTNALEKNRLLKELDLSHNNFGEEGGKFLGQFISSNDTLEVLDLSWNNFRNKGAKEIAIGIKENVRLKRCNVSFNGFDMDGGKVLAEVIKFNNTLEHFDISNTRLNAECAAAIANAYEQNDSLKSLNMSNNPITTSGALAVIYAIKLNNSSILELLELAEIPVIKDFEVVLKEIQEMRPNFKCTRGPVISTSNTKSVLYEGGNKVDFEKIILSLKNK</sequence>
<gene>
    <name evidence="2" type="ORF">OXX778_LOCUS4759</name>
</gene>
<dbReference type="EMBL" id="CAJNOC010000483">
    <property type="protein sequence ID" value="CAF0767237.1"/>
    <property type="molecule type" value="Genomic_DNA"/>
</dbReference>
<dbReference type="SMART" id="SM00368">
    <property type="entry name" value="LRR_RI"/>
    <property type="match status" value="8"/>
</dbReference>
<reference evidence="2" key="1">
    <citation type="submission" date="2021-02" db="EMBL/GenBank/DDBJ databases">
        <authorList>
            <person name="Nowell W R."/>
        </authorList>
    </citation>
    <scope>NUCLEOTIDE SEQUENCE</scope>
    <source>
        <strain evidence="2">Ploen Becks lab</strain>
    </source>
</reference>
<evidence type="ECO:0000256" key="1">
    <source>
        <dbReference type="SAM" id="MobiDB-lite"/>
    </source>
</evidence>
<dbReference type="Pfam" id="PF13516">
    <property type="entry name" value="LRR_6"/>
    <property type="match status" value="5"/>
</dbReference>
<dbReference type="InterPro" id="IPR052394">
    <property type="entry name" value="LRR-containing"/>
</dbReference>
<protein>
    <submittedName>
        <fullName evidence="2">Uncharacterized protein</fullName>
    </submittedName>
</protein>
<evidence type="ECO:0000313" key="2">
    <source>
        <dbReference type="EMBL" id="CAF0767237.1"/>
    </source>
</evidence>
<dbReference type="Gene3D" id="3.80.10.10">
    <property type="entry name" value="Ribonuclease Inhibitor"/>
    <property type="match status" value="1"/>
</dbReference>
<name>A0A813QI46_9BILA</name>
<feature type="compositionally biased region" description="Basic and acidic residues" evidence="1">
    <location>
        <begin position="26"/>
        <end position="42"/>
    </location>
</feature>
<feature type="region of interest" description="Disordered" evidence="1">
    <location>
        <begin position="142"/>
        <end position="162"/>
    </location>
</feature>
<keyword evidence="3" id="KW-1185">Reference proteome</keyword>
<dbReference type="SUPFAM" id="SSF52047">
    <property type="entry name" value="RNI-like"/>
    <property type="match status" value="1"/>
</dbReference>
<proteinExistence type="predicted"/>
<accession>A0A813QI46</accession>
<dbReference type="PANTHER" id="PTHR24114">
    <property type="entry name" value="LEUCINE RICH REPEAT FAMILY PROTEIN"/>
    <property type="match status" value="1"/>
</dbReference>
<evidence type="ECO:0000313" key="3">
    <source>
        <dbReference type="Proteomes" id="UP000663879"/>
    </source>
</evidence>
<dbReference type="InterPro" id="IPR032675">
    <property type="entry name" value="LRR_dom_sf"/>
</dbReference>
<feature type="compositionally biased region" description="Polar residues" evidence="1">
    <location>
        <begin position="68"/>
        <end position="80"/>
    </location>
</feature>
<comment type="caution">
    <text evidence="2">The sequence shown here is derived from an EMBL/GenBank/DDBJ whole genome shotgun (WGS) entry which is preliminary data.</text>
</comment>
<dbReference type="Proteomes" id="UP000663879">
    <property type="component" value="Unassembled WGS sequence"/>
</dbReference>
<feature type="region of interest" description="Disordered" evidence="1">
    <location>
        <begin position="21"/>
        <end position="96"/>
    </location>
</feature>
<organism evidence="2 3">
    <name type="scientific">Brachionus calyciflorus</name>
    <dbReference type="NCBI Taxonomy" id="104777"/>
    <lineage>
        <taxon>Eukaryota</taxon>
        <taxon>Metazoa</taxon>
        <taxon>Spiralia</taxon>
        <taxon>Gnathifera</taxon>
        <taxon>Rotifera</taxon>
        <taxon>Eurotatoria</taxon>
        <taxon>Monogononta</taxon>
        <taxon>Pseudotrocha</taxon>
        <taxon>Ploima</taxon>
        <taxon>Brachionidae</taxon>
        <taxon>Brachionus</taxon>
    </lineage>
</organism>
<dbReference type="PANTHER" id="PTHR24114:SF50">
    <property type="entry name" value="RNI-LIKE PROTEIN"/>
    <property type="match status" value="1"/>
</dbReference>
<dbReference type="OrthoDB" id="76105at2759"/>